<evidence type="ECO:0000256" key="2">
    <source>
        <dbReference type="ARBA" id="ARBA00004123"/>
    </source>
</evidence>
<keyword evidence="16" id="KW-1185">Reference proteome</keyword>
<dbReference type="GO" id="GO:0003677">
    <property type="term" value="F:DNA binding"/>
    <property type="evidence" value="ECO:0007669"/>
    <property type="project" value="UniProtKB-KW"/>
</dbReference>
<evidence type="ECO:0000256" key="4">
    <source>
        <dbReference type="ARBA" id="ARBA00010691"/>
    </source>
</evidence>
<keyword evidence="9" id="KW-0597">Phosphoprotein</keyword>
<dbReference type="GO" id="GO:0000786">
    <property type="term" value="C:nucleosome"/>
    <property type="evidence" value="ECO:0007669"/>
    <property type="project" value="UniProtKB-KW"/>
</dbReference>
<comment type="similarity">
    <text evidence="4 13">Belongs to the histone H2A family.</text>
</comment>
<evidence type="ECO:0000313" key="16">
    <source>
        <dbReference type="Proteomes" id="UP000675881"/>
    </source>
</evidence>
<evidence type="ECO:0000256" key="6">
    <source>
        <dbReference type="ARBA" id="ARBA00017642"/>
    </source>
</evidence>
<evidence type="ECO:0000256" key="1">
    <source>
        <dbReference type="ARBA" id="ARBA00002001"/>
    </source>
</evidence>
<protein>
    <recommendedName>
        <fullName evidence="6 13">Histone H2A</fullName>
    </recommendedName>
</protein>
<dbReference type="InterPro" id="IPR002119">
    <property type="entry name" value="Histone_H2A"/>
</dbReference>
<comment type="function">
    <text evidence="1">Core component of nucleosome. Nucleosomes wrap and compact DNA into chromatin, limiting DNA accessibility to the cellular machineries which require DNA as a template. Histones thereby play a central role in transcription regulation, DNA repair, DNA replication and chromosomal stability. DNA accessibility is regulated via a complex set of post-translational modifications of histones, also called histone code, and nucleosome remodeling.</text>
</comment>
<evidence type="ECO:0000256" key="9">
    <source>
        <dbReference type="ARBA" id="ARBA00022553"/>
    </source>
</evidence>
<keyword evidence="10 13" id="KW-0238">DNA-binding</keyword>
<dbReference type="InterPro" id="IPR032454">
    <property type="entry name" value="Histone_H2A_C"/>
</dbReference>
<dbReference type="Proteomes" id="UP000675881">
    <property type="component" value="Chromosome 7"/>
</dbReference>
<keyword evidence="8" id="KW-1017">Isopeptide bond</keyword>
<dbReference type="SUPFAM" id="SSF47113">
    <property type="entry name" value="Histone-fold"/>
    <property type="match status" value="1"/>
</dbReference>
<accession>A0A7R8D153</accession>
<evidence type="ECO:0000256" key="8">
    <source>
        <dbReference type="ARBA" id="ARBA00022499"/>
    </source>
</evidence>
<name>A0A7R8D153_LEPSM</name>
<evidence type="ECO:0000256" key="12">
    <source>
        <dbReference type="ARBA" id="ARBA00023269"/>
    </source>
</evidence>
<comment type="subunit">
    <text evidence="5 13">The nucleosome is a histone octamer containing two molecules each of H2A, H2B, H3 and H4 assembled in one H3-H4 heterotetramer and two H2A-H2B heterodimers. The octamer wraps approximately 147 bp of DNA.</text>
</comment>
<organism evidence="15 16">
    <name type="scientific">Lepeophtheirus salmonis</name>
    <name type="common">Salmon louse</name>
    <name type="synonym">Caligus salmonis</name>
    <dbReference type="NCBI Taxonomy" id="72036"/>
    <lineage>
        <taxon>Eukaryota</taxon>
        <taxon>Metazoa</taxon>
        <taxon>Ecdysozoa</taxon>
        <taxon>Arthropoda</taxon>
        <taxon>Crustacea</taxon>
        <taxon>Multicrustacea</taxon>
        <taxon>Hexanauplia</taxon>
        <taxon>Copepoda</taxon>
        <taxon>Siphonostomatoida</taxon>
        <taxon>Caligidae</taxon>
        <taxon>Lepeophtheirus</taxon>
    </lineage>
</organism>
<evidence type="ECO:0000256" key="3">
    <source>
        <dbReference type="ARBA" id="ARBA00004286"/>
    </source>
</evidence>
<keyword evidence="7 13" id="KW-0158">Chromosome</keyword>
<proteinExistence type="inferred from homology"/>
<reference evidence="15" key="1">
    <citation type="submission" date="2021-02" db="EMBL/GenBank/DDBJ databases">
        <authorList>
            <person name="Bekaert M."/>
        </authorList>
    </citation>
    <scope>NUCLEOTIDE SEQUENCE</scope>
    <source>
        <strain evidence="15">IoA-00</strain>
    </source>
</reference>
<dbReference type="PANTHER" id="PTHR23430">
    <property type="entry name" value="HISTONE H2A"/>
    <property type="match status" value="1"/>
</dbReference>
<evidence type="ECO:0000256" key="7">
    <source>
        <dbReference type="ARBA" id="ARBA00022454"/>
    </source>
</evidence>
<feature type="domain" description="Histone H2A C-terminal" evidence="14">
    <location>
        <begin position="91"/>
        <end position="124"/>
    </location>
</feature>
<dbReference type="AlphaFoldDB" id="A0A7R8D153"/>
<dbReference type="PRINTS" id="PR00620">
    <property type="entry name" value="HISTONEH2A"/>
</dbReference>
<dbReference type="SMART" id="SM00414">
    <property type="entry name" value="H2A"/>
    <property type="match status" value="1"/>
</dbReference>
<dbReference type="GO" id="GO:0046982">
    <property type="term" value="F:protein heterodimerization activity"/>
    <property type="evidence" value="ECO:0007669"/>
    <property type="project" value="InterPro"/>
</dbReference>
<dbReference type="Gene3D" id="1.10.20.10">
    <property type="entry name" value="Histone, subunit A"/>
    <property type="match status" value="1"/>
</dbReference>
<keyword evidence="12 13" id="KW-0544">Nucleosome core</keyword>
<dbReference type="OrthoDB" id="9419637at2759"/>
<dbReference type="EMBL" id="HG994586">
    <property type="protein sequence ID" value="CAF2992416.1"/>
    <property type="molecule type" value="Genomic_DNA"/>
</dbReference>
<dbReference type="InterPro" id="IPR009072">
    <property type="entry name" value="Histone-fold"/>
</dbReference>
<evidence type="ECO:0000256" key="13">
    <source>
        <dbReference type="RuleBase" id="RU003767"/>
    </source>
</evidence>
<dbReference type="GO" id="GO:0030527">
    <property type="term" value="F:structural constituent of chromatin"/>
    <property type="evidence" value="ECO:0007669"/>
    <property type="project" value="InterPro"/>
</dbReference>
<keyword evidence="11 13" id="KW-0539">Nucleus</keyword>
<sequence>MGTRGKGGNVGGDSKYCSSRTGLQLPVGRFHRFLRKGYYAESVGANTPVYLAAVMYCLTTEVLESVGNASCDNTNTRIIPRHLLLAIRNDEELKKLLASVSILQGSISPNIQAVLLPKKNEKSA</sequence>
<dbReference type="FunFam" id="1.10.20.10:FF:000173">
    <property type="entry name" value="Histone H2A"/>
    <property type="match status" value="1"/>
</dbReference>
<comment type="subcellular location">
    <subcellularLocation>
        <location evidence="3">Chromosome</location>
    </subcellularLocation>
    <subcellularLocation>
        <location evidence="2 13">Nucleus</location>
    </subcellularLocation>
</comment>
<gene>
    <name evidence="15" type="ORF">LSAA_13187</name>
</gene>
<evidence type="ECO:0000256" key="10">
    <source>
        <dbReference type="ARBA" id="ARBA00023125"/>
    </source>
</evidence>
<evidence type="ECO:0000256" key="5">
    <source>
        <dbReference type="ARBA" id="ARBA00011538"/>
    </source>
</evidence>
<dbReference type="CDD" id="cd00074">
    <property type="entry name" value="HFD_H2A"/>
    <property type="match status" value="1"/>
</dbReference>
<evidence type="ECO:0000259" key="14">
    <source>
        <dbReference type="Pfam" id="PF16211"/>
    </source>
</evidence>
<dbReference type="Pfam" id="PF16211">
    <property type="entry name" value="Histone_H2A_C"/>
    <property type="match status" value="1"/>
</dbReference>
<evidence type="ECO:0000256" key="11">
    <source>
        <dbReference type="ARBA" id="ARBA00023242"/>
    </source>
</evidence>
<evidence type="ECO:0000313" key="15">
    <source>
        <dbReference type="EMBL" id="CAF2992416.1"/>
    </source>
</evidence>
<dbReference type="GO" id="GO:0005634">
    <property type="term" value="C:nucleus"/>
    <property type="evidence" value="ECO:0007669"/>
    <property type="project" value="UniProtKB-SubCell"/>
</dbReference>